<evidence type="ECO:0000256" key="12">
    <source>
        <dbReference type="ARBA" id="ARBA00022932"/>
    </source>
</evidence>
<evidence type="ECO:0000256" key="9">
    <source>
        <dbReference type="ARBA" id="ARBA00022763"/>
    </source>
</evidence>
<dbReference type="InterPro" id="IPR002298">
    <property type="entry name" value="DNA_polymerase_A"/>
</dbReference>
<evidence type="ECO:0000256" key="6">
    <source>
        <dbReference type="ARBA" id="ARBA00022695"/>
    </source>
</evidence>
<evidence type="ECO:0000256" key="4">
    <source>
        <dbReference type="ARBA" id="ARBA00020311"/>
    </source>
</evidence>
<dbReference type="InterPro" id="IPR036279">
    <property type="entry name" value="5-3_exonuclease_C_sf"/>
</dbReference>
<comment type="catalytic activity">
    <reaction evidence="15 17">
        <text>DNA(n) + a 2'-deoxyribonucleoside 5'-triphosphate = DNA(n+1) + diphosphate</text>
        <dbReference type="Rhea" id="RHEA:22508"/>
        <dbReference type="Rhea" id="RHEA-COMP:17339"/>
        <dbReference type="Rhea" id="RHEA-COMP:17340"/>
        <dbReference type="ChEBI" id="CHEBI:33019"/>
        <dbReference type="ChEBI" id="CHEBI:61560"/>
        <dbReference type="ChEBI" id="CHEBI:173112"/>
        <dbReference type="EC" id="2.7.7.7"/>
    </reaction>
</comment>
<reference evidence="21 22" key="1">
    <citation type="journal article" date="2013" name="Genome Announc.">
        <title>Draft Genome Sequence of Streptococcus equi subsp. zooepidemicus Strain S31A1, Isolated from Equine Infectious Endometritis.</title>
        <authorList>
            <person name="da Piedade I."/>
            <person name="Skive B."/>
            <person name="Christensen H."/>
            <person name="Bojesen A.M."/>
        </authorList>
    </citation>
    <scope>NUCLEOTIDE SEQUENCE [LARGE SCALE GENOMIC DNA]</scope>
    <source>
        <strain evidence="21 22">SzS31A1</strain>
    </source>
</reference>
<dbReference type="SUPFAM" id="SSF56672">
    <property type="entry name" value="DNA/RNA polymerases"/>
    <property type="match status" value="1"/>
</dbReference>
<keyword evidence="13 17" id="KW-0238">DNA-binding</keyword>
<evidence type="ECO:0000256" key="8">
    <source>
        <dbReference type="ARBA" id="ARBA00022722"/>
    </source>
</evidence>
<dbReference type="SMART" id="SM00482">
    <property type="entry name" value="POLAc"/>
    <property type="match status" value="1"/>
</dbReference>
<dbReference type="Gene3D" id="1.20.1060.10">
    <property type="entry name" value="Taq DNA Polymerase, Chain T, domain 4"/>
    <property type="match status" value="1"/>
</dbReference>
<dbReference type="CDD" id="cd06140">
    <property type="entry name" value="DNA_polA_I_Bacillus_like_exo"/>
    <property type="match status" value="1"/>
</dbReference>
<keyword evidence="10" id="KW-0378">Hydrolase</keyword>
<evidence type="ECO:0000256" key="11">
    <source>
        <dbReference type="ARBA" id="ARBA00022839"/>
    </source>
</evidence>
<evidence type="ECO:0000313" key="21">
    <source>
        <dbReference type="EMBL" id="KDE02040.1"/>
    </source>
</evidence>
<dbReference type="CDD" id="cd09898">
    <property type="entry name" value="H3TH_53EXO"/>
    <property type="match status" value="1"/>
</dbReference>
<dbReference type="InterPro" id="IPR018320">
    <property type="entry name" value="DNA_polymerase_1"/>
</dbReference>
<evidence type="ECO:0000313" key="22">
    <source>
        <dbReference type="Proteomes" id="UP000025523"/>
    </source>
</evidence>
<dbReference type="SMART" id="SM00475">
    <property type="entry name" value="53EXOc"/>
    <property type="match status" value="1"/>
</dbReference>
<dbReference type="Gene3D" id="3.40.50.1010">
    <property type="entry name" value="5'-nuclease"/>
    <property type="match status" value="1"/>
</dbReference>
<evidence type="ECO:0000256" key="14">
    <source>
        <dbReference type="ARBA" id="ARBA00023204"/>
    </source>
</evidence>
<keyword evidence="5 17" id="KW-0808">Transferase</keyword>
<keyword evidence="8" id="KW-0540">Nuclease</keyword>
<evidence type="ECO:0000256" key="10">
    <source>
        <dbReference type="ARBA" id="ARBA00022801"/>
    </source>
</evidence>
<proteinExistence type="inferred from homology"/>
<evidence type="ECO:0000256" key="5">
    <source>
        <dbReference type="ARBA" id="ARBA00022679"/>
    </source>
</evidence>
<dbReference type="InterPro" id="IPR002562">
    <property type="entry name" value="3'-5'_exonuclease_dom"/>
</dbReference>
<dbReference type="PRINTS" id="PR00868">
    <property type="entry name" value="DNAPOLI"/>
</dbReference>
<dbReference type="EC" id="2.7.7.7" evidence="3 16"/>
<comment type="subunit">
    <text evidence="2 17">Single-chain monomer with multiple functions.</text>
</comment>
<dbReference type="EMBL" id="AUXA02000005">
    <property type="protein sequence ID" value="KDE02040.1"/>
    <property type="molecule type" value="Genomic_DNA"/>
</dbReference>
<dbReference type="Pfam" id="PF00476">
    <property type="entry name" value="DNA_pol_A"/>
    <property type="match status" value="1"/>
</dbReference>
<dbReference type="Gene3D" id="3.30.70.370">
    <property type="match status" value="1"/>
</dbReference>
<dbReference type="SMART" id="SM00474">
    <property type="entry name" value="35EXOc"/>
    <property type="match status" value="1"/>
</dbReference>
<gene>
    <name evidence="17 21" type="primary">polA</name>
    <name evidence="21" type="ORF">M837_01857</name>
</gene>
<dbReference type="Gene3D" id="1.10.150.20">
    <property type="entry name" value="5' to 3' exonuclease, C-terminal subdomain"/>
    <property type="match status" value="2"/>
</dbReference>
<dbReference type="InterPro" id="IPR008918">
    <property type="entry name" value="HhH2"/>
</dbReference>
<keyword evidence="22" id="KW-1185">Reference proteome</keyword>
<keyword evidence="9 17" id="KW-0227">DNA damage</keyword>
<comment type="caution">
    <text evidence="21">The sequence shown here is derived from an EMBL/GenBank/DDBJ whole genome shotgun (WGS) entry which is preliminary data.</text>
</comment>
<dbReference type="InterPro" id="IPR043502">
    <property type="entry name" value="DNA/RNA_pol_sf"/>
</dbReference>
<dbReference type="InterPro" id="IPR054690">
    <property type="entry name" value="DNA_polI_exonuclease"/>
</dbReference>
<dbReference type="SUPFAM" id="SSF53098">
    <property type="entry name" value="Ribonuclease H-like"/>
    <property type="match status" value="1"/>
</dbReference>
<feature type="domain" description="3'-5' exonuclease" evidence="18">
    <location>
        <begin position="313"/>
        <end position="474"/>
    </location>
</feature>
<sequence length="886" mass="100011">MWYNKGMENKNKLLLIDGSSVAFRAFFALYNQIDRFKNHSGLHTNAIYGFHLMLDHMMKRVQPTHVLVAFDAGKTTFRTELFADYKAGRAKTPDEFREQFPYIRDMLGALGIAFYELEHYEADDIIGTLDKMAERTELPFDVTIVSGDKDLIQLTDANTVVEISKKGVAEFEEFTPAYLMDKMGLTPEQFIDLKALMGDKSDNIPGVTKIGEKTGLKLLHEYGSLEGIYQHVDSFKPSKMKENLLHDKEQAFLSKTLATINTSAPITIGLEDIVYQGPDLDRLSQFYDEMDFVQLKNALASQLPQEPVAEIAYQEVTDIRADMFSDDTVFYFEALRDNYHREELIGFAWGNQDQIYASADISLLTTKLFKKVLEQPIATYDFKRSKVLLSHLGLDLPAASYDARLANYLLSTVEDNEMATLARLYTTISLDTDEVVYGKGVKRAVPDKAVLLGHLARKVQVLLDSRPVMLDKLAEHEQADLYTDIELPLANVLAKMEIEGIAVNQDSLQEMAEQNKVVIEELTQEIYEMAGEVFNINSPKQLGVILFEKMQLPLHLTKKTQTGYSTAVDVLERLAPIAPIVAKILDYRQITKLQSTYVIGLQDYIMADGRIHTRYLQDLTQTGRLSSVDPNLQNIPIRLEQGRLIRKAFTPSHDDAVLLSSDYSQIELRVLAHISGDEHLIAAFKEGADIHTSTAMRVFGIEKPEDVTANDRRNAKAVNFGIVYGISDFGLSNNLGIPRKQAKAYIDTYFERYPGIKDYMERVVREAKDKGYVETLFKRRRQLPDINSRQFNVRSFAERTAINSPIQGSAADILKIAMINLDQALVAGGFETKMLLQVHDEIVLEVPSHELAAVKELVKETMESAVNLAVPLRVDESAGKSWYEAK</sequence>
<dbReference type="NCBIfam" id="NF004397">
    <property type="entry name" value="PRK05755.1"/>
    <property type="match status" value="1"/>
</dbReference>
<keyword evidence="11" id="KW-0269">Exonuclease</keyword>
<organism evidence="21 22">
    <name type="scientific">Streptococcus equi subsp. zooepidemicus SzS31A1</name>
    <dbReference type="NCBI Taxonomy" id="1352602"/>
    <lineage>
        <taxon>Bacteria</taxon>
        <taxon>Bacillati</taxon>
        <taxon>Bacillota</taxon>
        <taxon>Bacilli</taxon>
        <taxon>Lactobacillales</taxon>
        <taxon>Streptococcaceae</taxon>
        <taxon>Streptococcus</taxon>
    </lineage>
</organism>
<accession>A0ABR4RU65</accession>
<dbReference type="InterPro" id="IPR001098">
    <property type="entry name" value="DNA-dir_DNA_pol_A_palm_dom"/>
</dbReference>
<dbReference type="InterPro" id="IPR020046">
    <property type="entry name" value="5-3_exonucl_a-hlix_arch_N"/>
</dbReference>
<dbReference type="PANTHER" id="PTHR10133">
    <property type="entry name" value="DNA POLYMERASE I"/>
    <property type="match status" value="1"/>
</dbReference>
<dbReference type="SUPFAM" id="SSF47807">
    <property type="entry name" value="5' to 3' exonuclease, C-terminal subdomain"/>
    <property type="match status" value="1"/>
</dbReference>
<keyword evidence="12 17" id="KW-0239">DNA-directed DNA polymerase</keyword>
<evidence type="ECO:0000256" key="3">
    <source>
        <dbReference type="ARBA" id="ARBA00012417"/>
    </source>
</evidence>
<evidence type="ECO:0000256" key="15">
    <source>
        <dbReference type="ARBA" id="ARBA00049244"/>
    </source>
</evidence>
<dbReference type="Pfam" id="PF01367">
    <property type="entry name" value="5_3_exonuc"/>
    <property type="match status" value="1"/>
</dbReference>
<dbReference type="CDD" id="cd08637">
    <property type="entry name" value="DNA_pol_A_pol_I_C"/>
    <property type="match status" value="1"/>
</dbReference>
<dbReference type="InterPro" id="IPR002421">
    <property type="entry name" value="5-3_exonuclease"/>
</dbReference>
<dbReference type="PANTHER" id="PTHR10133:SF27">
    <property type="entry name" value="DNA POLYMERASE NU"/>
    <property type="match status" value="1"/>
</dbReference>
<dbReference type="SMART" id="SM00279">
    <property type="entry name" value="HhH2"/>
    <property type="match status" value="1"/>
</dbReference>
<dbReference type="Gene3D" id="3.30.420.10">
    <property type="entry name" value="Ribonuclease H-like superfamily/Ribonuclease H"/>
    <property type="match status" value="1"/>
</dbReference>
<keyword evidence="14 17" id="KW-0234">DNA repair</keyword>
<dbReference type="CDD" id="cd09859">
    <property type="entry name" value="PIN_53EXO"/>
    <property type="match status" value="1"/>
</dbReference>
<dbReference type="PROSITE" id="PS00447">
    <property type="entry name" value="DNA_POLYMERASE_A"/>
    <property type="match status" value="1"/>
</dbReference>
<evidence type="ECO:0000259" key="19">
    <source>
        <dbReference type="SMART" id="SM00475"/>
    </source>
</evidence>
<evidence type="ECO:0000259" key="18">
    <source>
        <dbReference type="SMART" id="SM00474"/>
    </source>
</evidence>
<evidence type="ECO:0000256" key="16">
    <source>
        <dbReference type="NCBIfam" id="TIGR00593"/>
    </source>
</evidence>
<feature type="domain" description="5'-3' exonuclease" evidence="19">
    <location>
        <begin position="11"/>
        <end position="276"/>
    </location>
</feature>
<evidence type="ECO:0000256" key="1">
    <source>
        <dbReference type="ARBA" id="ARBA00007705"/>
    </source>
</evidence>
<evidence type="ECO:0000256" key="2">
    <source>
        <dbReference type="ARBA" id="ARBA00011541"/>
    </source>
</evidence>
<evidence type="ECO:0000256" key="13">
    <source>
        <dbReference type="ARBA" id="ARBA00023125"/>
    </source>
</evidence>
<dbReference type="Proteomes" id="UP000025523">
    <property type="component" value="Unassembled WGS sequence"/>
</dbReference>
<keyword evidence="7 17" id="KW-0235">DNA replication</keyword>
<dbReference type="InterPro" id="IPR012337">
    <property type="entry name" value="RNaseH-like_sf"/>
</dbReference>
<evidence type="ECO:0000256" key="17">
    <source>
        <dbReference type="RuleBase" id="RU004460"/>
    </source>
</evidence>
<dbReference type="SUPFAM" id="SSF88723">
    <property type="entry name" value="PIN domain-like"/>
    <property type="match status" value="1"/>
</dbReference>
<protein>
    <recommendedName>
        <fullName evidence="4 16">DNA polymerase I</fullName>
        <ecNumber evidence="3 16">2.7.7.7</ecNumber>
    </recommendedName>
</protein>
<name>A0ABR4RU65_STRSZ</name>
<dbReference type="NCBIfam" id="TIGR00593">
    <property type="entry name" value="pola"/>
    <property type="match status" value="1"/>
</dbReference>
<dbReference type="Pfam" id="PF02739">
    <property type="entry name" value="5_3_exonuc_N"/>
    <property type="match status" value="1"/>
</dbReference>
<feature type="domain" description="DNA-directed DNA polymerase family A palm" evidence="20">
    <location>
        <begin position="642"/>
        <end position="850"/>
    </location>
</feature>
<dbReference type="InterPro" id="IPR036397">
    <property type="entry name" value="RNaseH_sf"/>
</dbReference>
<dbReference type="Pfam" id="PF22619">
    <property type="entry name" value="DNA_polI_exo1"/>
    <property type="match status" value="1"/>
</dbReference>
<comment type="similarity">
    <text evidence="1 17">Belongs to the DNA polymerase type-A family.</text>
</comment>
<dbReference type="InterPro" id="IPR020045">
    <property type="entry name" value="DNA_polI_H3TH"/>
</dbReference>
<keyword evidence="6 17" id="KW-0548">Nucleotidyltransferase</keyword>
<evidence type="ECO:0000259" key="20">
    <source>
        <dbReference type="SMART" id="SM00482"/>
    </source>
</evidence>
<dbReference type="InterPro" id="IPR029060">
    <property type="entry name" value="PIN-like_dom_sf"/>
</dbReference>
<dbReference type="InterPro" id="IPR019760">
    <property type="entry name" value="DNA-dir_DNA_pol_A_CS"/>
</dbReference>
<evidence type="ECO:0000256" key="7">
    <source>
        <dbReference type="ARBA" id="ARBA00022705"/>
    </source>
</evidence>